<feature type="active site" description="Glycyl thioester intermediate" evidence="8">
    <location>
        <position position="110"/>
    </location>
</feature>
<dbReference type="OrthoDB" id="10249039at2759"/>
<dbReference type="InterPro" id="IPR000608">
    <property type="entry name" value="UBC"/>
</dbReference>
<comment type="caution">
    <text evidence="11">The sequence shown here is derived from an EMBL/GenBank/DDBJ whole genome shotgun (WGS) entry which is preliminary data.</text>
</comment>
<keyword evidence="12" id="KW-1185">Reference proteome</keyword>
<keyword evidence="5 9" id="KW-0067">ATP-binding</keyword>
<dbReference type="GO" id="GO:0005524">
    <property type="term" value="F:ATP binding"/>
    <property type="evidence" value="ECO:0007669"/>
    <property type="project" value="UniProtKB-UniRule"/>
</dbReference>
<dbReference type="InterPro" id="IPR023313">
    <property type="entry name" value="UBQ-conjugating_AS"/>
</dbReference>
<dbReference type="Proteomes" id="UP000230233">
    <property type="component" value="Chromosome I"/>
</dbReference>
<evidence type="ECO:0000256" key="9">
    <source>
        <dbReference type="RuleBase" id="RU362109"/>
    </source>
</evidence>
<dbReference type="EMBL" id="PDUG01000001">
    <property type="protein sequence ID" value="PIC51222.1"/>
    <property type="molecule type" value="Genomic_DNA"/>
</dbReference>
<dbReference type="Gene3D" id="3.10.110.10">
    <property type="entry name" value="Ubiquitin Conjugating Enzyme"/>
    <property type="match status" value="1"/>
</dbReference>
<dbReference type="GO" id="GO:0061654">
    <property type="term" value="F:NEDD8 conjugating enzyme activity"/>
    <property type="evidence" value="ECO:0007669"/>
    <property type="project" value="UniProtKB-EC"/>
</dbReference>
<evidence type="ECO:0000256" key="8">
    <source>
        <dbReference type="PROSITE-ProRule" id="PRU10133"/>
    </source>
</evidence>
<evidence type="ECO:0000256" key="4">
    <source>
        <dbReference type="ARBA" id="ARBA00022786"/>
    </source>
</evidence>
<name>A0A2G5VHK1_9PELO</name>
<dbReference type="PROSITE" id="PS50127">
    <property type="entry name" value="UBC_2"/>
    <property type="match status" value="1"/>
</dbReference>
<dbReference type="InterPro" id="IPR016135">
    <property type="entry name" value="UBQ-conjugating_enzyme/RWD"/>
</dbReference>
<comment type="catalytic activity">
    <reaction evidence="6">
        <text>[E1 NEDD8-activating enzyme]-S-[NEDD8 protein]-yl-L-cysteine + [E2 NEDD8-conjugating enzyme]-L-cysteine = [E1 NEDD8-activating enzyme]-L-cysteine + [E2 NEDD8-conjugating enzyme]-S-[NEDD8-protein]-yl-L-cysteine.</text>
        <dbReference type="EC" id="2.3.2.34"/>
    </reaction>
</comment>
<keyword evidence="4 9" id="KW-0833">Ubl conjugation pathway</keyword>
<evidence type="ECO:0000313" key="11">
    <source>
        <dbReference type="EMBL" id="PIC51222.1"/>
    </source>
</evidence>
<evidence type="ECO:0000256" key="1">
    <source>
        <dbReference type="ARBA" id="ARBA00005032"/>
    </source>
</evidence>
<evidence type="ECO:0000256" key="3">
    <source>
        <dbReference type="ARBA" id="ARBA00022741"/>
    </source>
</evidence>
<evidence type="ECO:0000256" key="5">
    <source>
        <dbReference type="ARBA" id="ARBA00022840"/>
    </source>
</evidence>
<comment type="pathway">
    <text evidence="1">Protein modification; protein neddylation.</text>
</comment>
<protein>
    <recommendedName>
        <fullName evidence="7">E2 NEDD8-conjugating enzyme</fullName>
        <ecNumber evidence="7">2.3.2.34</ecNumber>
    </recommendedName>
</protein>
<dbReference type="CDD" id="cd23794">
    <property type="entry name" value="UBCc_UBE2F_UBE2M"/>
    <property type="match status" value="1"/>
</dbReference>
<dbReference type="SUPFAM" id="SSF54495">
    <property type="entry name" value="UBC-like"/>
    <property type="match status" value="1"/>
</dbReference>
<evidence type="ECO:0000259" key="10">
    <source>
        <dbReference type="PROSITE" id="PS50127"/>
    </source>
</evidence>
<dbReference type="GO" id="GO:0045116">
    <property type="term" value="P:protein neddylation"/>
    <property type="evidence" value="ECO:0007669"/>
    <property type="project" value="UniProtKB-ARBA"/>
</dbReference>
<evidence type="ECO:0000256" key="2">
    <source>
        <dbReference type="ARBA" id="ARBA00022679"/>
    </source>
</evidence>
<evidence type="ECO:0000256" key="7">
    <source>
        <dbReference type="ARBA" id="ARBA00044047"/>
    </source>
</evidence>
<dbReference type="STRING" id="1611254.A0A2G5VHK1"/>
<evidence type="ECO:0000313" key="12">
    <source>
        <dbReference type="Proteomes" id="UP000230233"/>
    </source>
</evidence>
<dbReference type="PROSITE" id="PS00183">
    <property type="entry name" value="UBC_1"/>
    <property type="match status" value="1"/>
</dbReference>
<evidence type="ECO:0000256" key="6">
    <source>
        <dbReference type="ARBA" id="ARBA00043698"/>
    </source>
</evidence>
<proteinExistence type="inferred from homology"/>
<dbReference type="Pfam" id="PF00179">
    <property type="entry name" value="UQ_con"/>
    <property type="match status" value="1"/>
</dbReference>
<dbReference type="AlphaFoldDB" id="A0A2G5VHK1"/>
<dbReference type="PANTHER" id="PTHR24067">
    <property type="entry name" value="UBIQUITIN-CONJUGATING ENZYME E2"/>
    <property type="match status" value="1"/>
</dbReference>
<sequence length="179" mass="21012">MFNLQSRINGKDDDRHYNETRIAVRDRLIAQEMRDLEARMRGQNVWKLHVPSANKVHEMSLTVTPQEGIYRNGTFRFTITVPTEYNNCPPIVKCLTRVWHPNITEDGAICLSILRQNSLDQFGWRPTRNLLEVVQGLTSLFTDLIDFDDPLNVQAAQMWSKNRDTFERKAHEYIKNYCK</sequence>
<organism evidence="11 12">
    <name type="scientific">Caenorhabditis nigoni</name>
    <dbReference type="NCBI Taxonomy" id="1611254"/>
    <lineage>
        <taxon>Eukaryota</taxon>
        <taxon>Metazoa</taxon>
        <taxon>Ecdysozoa</taxon>
        <taxon>Nematoda</taxon>
        <taxon>Chromadorea</taxon>
        <taxon>Rhabditida</taxon>
        <taxon>Rhabditina</taxon>
        <taxon>Rhabditomorpha</taxon>
        <taxon>Rhabditoidea</taxon>
        <taxon>Rhabditidae</taxon>
        <taxon>Peloderinae</taxon>
        <taxon>Caenorhabditis</taxon>
    </lineage>
</organism>
<dbReference type="EC" id="2.3.2.34" evidence="7"/>
<accession>A0A2G5VHK1</accession>
<keyword evidence="2" id="KW-0808">Transferase</keyword>
<dbReference type="SMART" id="SM00212">
    <property type="entry name" value="UBCc"/>
    <property type="match status" value="1"/>
</dbReference>
<reference evidence="12" key="1">
    <citation type="submission" date="2017-10" db="EMBL/GenBank/DDBJ databases">
        <title>Rapid genome shrinkage in a self-fertile nematode reveals novel sperm competition proteins.</title>
        <authorList>
            <person name="Yin D."/>
            <person name="Schwarz E.M."/>
            <person name="Thomas C.G."/>
            <person name="Felde R.L."/>
            <person name="Korf I.F."/>
            <person name="Cutter A.D."/>
            <person name="Schartner C.M."/>
            <person name="Ralston E.J."/>
            <person name="Meyer B.J."/>
            <person name="Haag E.S."/>
        </authorList>
    </citation>
    <scope>NUCLEOTIDE SEQUENCE [LARGE SCALE GENOMIC DNA]</scope>
    <source>
        <strain evidence="12">JU1422</strain>
    </source>
</reference>
<dbReference type="FunFam" id="3.10.110.10:FF:000033">
    <property type="entry name" value="NEDD8-conjugating enzyme UBE2F"/>
    <property type="match status" value="1"/>
</dbReference>
<gene>
    <name evidence="11" type="primary">Cnig_chr_I.g1814</name>
    <name evidence="11" type="ORF">B9Z55_001814</name>
</gene>
<feature type="domain" description="UBC core" evidence="10">
    <location>
        <begin position="24"/>
        <end position="179"/>
    </location>
</feature>
<dbReference type="InterPro" id="IPR050113">
    <property type="entry name" value="Ub_conjugating_enzyme"/>
</dbReference>
<comment type="similarity">
    <text evidence="9">Belongs to the ubiquitin-conjugating enzyme family.</text>
</comment>
<keyword evidence="3 9" id="KW-0547">Nucleotide-binding</keyword>